<name>A0A1X1TFJ0_9MYCO</name>
<dbReference type="EMBL" id="AP022613">
    <property type="protein sequence ID" value="BBZ39063.1"/>
    <property type="molecule type" value="Genomic_DNA"/>
</dbReference>
<dbReference type="Gene3D" id="3.10.450.50">
    <property type="match status" value="1"/>
</dbReference>
<dbReference type="OrthoDB" id="1492465at2"/>
<evidence type="ECO:0000313" key="1">
    <source>
        <dbReference type="EMBL" id="BBZ39063.1"/>
    </source>
</evidence>
<dbReference type="SUPFAM" id="SSF54427">
    <property type="entry name" value="NTF2-like"/>
    <property type="match status" value="1"/>
</dbReference>
<organism evidence="1 2">
    <name type="scientific">Mycobacterium conspicuum</name>
    <dbReference type="NCBI Taxonomy" id="44010"/>
    <lineage>
        <taxon>Bacteria</taxon>
        <taxon>Bacillati</taxon>
        <taxon>Actinomycetota</taxon>
        <taxon>Actinomycetes</taxon>
        <taxon>Mycobacteriales</taxon>
        <taxon>Mycobacteriaceae</taxon>
        <taxon>Mycobacterium</taxon>
    </lineage>
</organism>
<keyword evidence="2" id="KW-1185">Reference proteome</keyword>
<dbReference type="InterPro" id="IPR032710">
    <property type="entry name" value="NTF2-like_dom_sf"/>
</dbReference>
<dbReference type="Pfam" id="PF13577">
    <property type="entry name" value="SnoaL_4"/>
    <property type="match status" value="1"/>
</dbReference>
<protein>
    <submittedName>
        <fullName evidence="1">Uncharacterized protein</fullName>
    </submittedName>
</protein>
<evidence type="ECO:0000313" key="2">
    <source>
        <dbReference type="Proteomes" id="UP000467385"/>
    </source>
</evidence>
<dbReference type="AlphaFoldDB" id="A0A1X1TFJ0"/>
<sequence length="178" mass="20533">MVETEQHIAIDPAELRAMLDKQAITEQINRYCRAVDRLDIPLGHSVFHEDATADYGEALYQGDGRGVIDFICASHLLTLNHSHQVCNSIITLDGDRAGSETYFHSATRLAQDDKVMQIRVWGRYLDEWSRREGQWRIDKRLTLFDFDEVREVTEMTQRPATRDRTDPSYAVLEFSGSR</sequence>
<dbReference type="InterPro" id="IPR037401">
    <property type="entry name" value="SnoaL-like"/>
</dbReference>
<dbReference type="RefSeq" id="WP_085232559.1">
    <property type="nucleotide sequence ID" value="NZ_AP022613.1"/>
</dbReference>
<proteinExistence type="predicted"/>
<dbReference type="Proteomes" id="UP000467385">
    <property type="component" value="Chromosome"/>
</dbReference>
<accession>A0A1X1TFJ0</accession>
<reference evidence="1 2" key="1">
    <citation type="journal article" date="2019" name="Emerg. Microbes Infect.">
        <title>Comprehensive subspecies identification of 175 nontuberculous mycobacteria species based on 7547 genomic profiles.</title>
        <authorList>
            <person name="Matsumoto Y."/>
            <person name="Kinjo T."/>
            <person name="Motooka D."/>
            <person name="Nabeya D."/>
            <person name="Jung N."/>
            <person name="Uechi K."/>
            <person name="Horii T."/>
            <person name="Iida T."/>
            <person name="Fujita J."/>
            <person name="Nakamura S."/>
        </authorList>
    </citation>
    <scope>NUCLEOTIDE SEQUENCE [LARGE SCALE GENOMIC DNA]</scope>
    <source>
        <strain evidence="1 2">JCM 14738</strain>
    </source>
</reference>
<gene>
    <name evidence="1" type="ORF">MCNS_21260</name>
</gene>
<dbReference type="STRING" id="44010.AWC00_10360"/>